<dbReference type="PANTHER" id="PTHR15503:SF45">
    <property type="entry name" value="RNA-DIRECTED DNA POLYMERASE HOMOLOG"/>
    <property type="match status" value="1"/>
</dbReference>
<dbReference type="GO" id="GO:0008270">
    <property type="term" value="F:zinc ion binding"/>
    <property type="evidence" value="ECO:0007669"/>
    <property type="project" value="InterPro"/>
</dbReference>
<dbReference type="Proteomes" id="UP000235220">
    <property type="component" value="Chromosome 15"/>
</dbReference>
<dbReference type="GO" id="GO:0003676">
    <property type="term" value="F:nucleic acid binding"/>
    <property type="evidence" value="ECO:0007669"/>
    <property type="project" value="InterPro"/>
</dbReference>
<accession>A0A2I4E329</accession>
<dbReference type="InterPro" id="IPR021109">
    <property type="entry name" value="Peptidase_aspartic_dom_sf"/>
</dbReference>
<sequence>MIVERYTATFVALSRFASYLVPDEEKKCEKFEWGLHPRIRSRLIPLRIRNFTDLVTRATLIEEDMRVNMELFNQRKNQQPLPKPNRNKKPAPIYRPQSPQSIPTYPICQNCRKRHQGSCLVGQNVCFKCGQPNHMARDCPRNAPPPTTKRGQRTIAPTRVLALTPVDAETSNDVVTSTILFSHYATILFNPGATHSFIARAYACLNERVPKSLDCSLSVATPTGEHIICVLRNCPIEISGRHLPVDLLIFEMLGFDIILEMDWLSRNHACVDCFKKEVVFKPPGKEEFSFFIERRNAPPQLISTLQATRLLRQGCLGFLAILVAPPVEGPKLEDIPIVREFLDVI</sequence>
<gene>
    <name evidence="2" type="primary">LOC108985829</name>
</gene>
<dbReference type="GeneID" id="108985829"/>
<dbReference type="CDD" id="cd00303">
    <property type="entry name" value="retropepsin_like"/>
    <property type="match status" value="1"/>
</dbReference>
<dbReference type="Gene3D" id="4.10.60.10">
    <property type="entry name" value="Zinc finger, CCHC-type"/>
    <property type="match status" value="1"/>
</dbReference>
<protein>
    <submittedName>
        <fullName evidence="2">Uncharacterized protein LOC108985829</fullName>
    </submittedName>
</protein>
<dbReference type="PANTHER" id="PTHR15503">
    <property type="entry name" value="LDOC1 RELATED"/>
    <property type="match status" value="1"/>
</dbReference>
<dbReference type="OrthoDB" id="1751327at2759"/>
<dbReference type="Pfam" id="PF00098">
    <property type="entry name" value="zf-CCHC"/>
    <property type="match status" value="1"/>
</dbReference>
<dbReference type="InterPro" id="IPR032567">
    <property type="entry name" value="RTL1-rel"/>
</dbReference>
<proteinExistence type="predicted"/>
<keyword evidence="1" id="KW-1185">Reference proteome</keyword>
<evidence type="ECO:0000313" key="2">
    <source>
        <dbReference type="RefSeq" id="XP_018813806.1"/>
    </source>
</evidence>
<dbReference type="Gene3D" id="2.40.70.10">
    <property type="entry name" value="Acid Proteases"/>
    <property type="match status" value="1"/>
</dbReference>
<evidence type="ECO:0000313" key="1">
    <source>
        <dbReference type="Proteomes" id="UP000235220"/>
    </source>
</evidence>
<name>A0A2I4E329_JUGRE</name>
<organism evidence="1 2">
    <name type="scientific">Juglans regia</name>
    <name type="common">English walnut</name>
    <dbReference type="NCBI Taxonomy" id="51240"/>
    <lineage>
        <taxon>Eukaryota</taxon>
        <taxon>Viridiplantae</taxon>
        <taxon>Streptophyta</taxon>
        <taxon>Embryophyta</taxon>
        <taxon>Tracheophyta</taxon>
        <taxon>Spermatophyta</taxon>
        <taxon>Magnoliopsida</taxon>
        <taxon>eudicotyledons</taxon>
        <taxon>Gunneridae</taxon>
        <taxon>Pentapetalae</taxon>
        <taxon>rosids</taxon>
        <taxon>fabids</taxon>
        <taxon>Fagales</taxon>
        <taxon>Juglandaceae</taxon>
        <taxon>Juglans</taxon>
    </lineage>
</organism>
<dbReference type="PROSITE" id="PS50158">
    <property type="entry name" value="ZF_CCHC"/>
    <property type="match status" value="1"/>
</dbReference>
<dbReference type="KEGG" id="jre:108985829"/>
<dbReference type="SMART" id="SM00343">
    <property type="entry name" value="ZnF_C2HC"/>
    <property type="match status" value="1"/>
</dbReference>
<dbReference type="Gramene" id="Jr15_10230_p1">
    <property type="protein sequence ID" value="cds.Jr15_10230_p1"/>
    <property type="gene ID" value="Jr15_10230"/>
</dbReference>
<dbReference type="RefSeq" id="XP_018813806.1">
    <property type="nucleotide sequence ID" value="XM_018958261.1"/>
</dbReference>
<reference evidence="2" key="1">
    <citation type="submission" date="2025-08" db="UniProtKB">
        <authorList>
            <consortium name="RefSeq"/>
        </authorList>
    </citation>
    <scope>IDENTIFICATION</scope>
    <source>
        <tissue evidence="2">Leaves</tissue>
    </source>
</reference>
<dbReference type="AlphaFoldDB" id="A0A2I4E329"/>
<dbReference type="InterPro" id="IPR001878">
    <property type="entry name" value="Znf_CCHC"/>
</dbReference>
<dbReference type="Pfam" id="PF08284">
    <property type="entry name" value="RVP_2"/>
    <property type="match status" value="1"/>
</dbReference>